<feature type="domain" description="DinB-like" evidence="1">
    <location>
        <begin position="27"/>
        <end position="155"/>
    </location>
</feature>
<keyword evidence="3" id="KW-1185">Reference proteome</keyword>
<dbReference type="InterPro" id="IPR034660">
    <property type="entry name" value="DinB/YfiT-like"/>
</dbReference>
<sequence>MPTYTQPTDPALLNPAALVADLRAEVERASLYFASLDEATASQPLAPGKWCTRLTVGHLIDSAGNNLQRVVRLSIDESLELPGYQQNEWVTVQRYDLRPWTEIHELWRALNLHLAHVIAQINPAHLTRIWHFNEGDVTLGFIVEDYIAHLRHHLNALPGYRA</sequence>
<accession>E8V1D2</accession>
<dbReference type="Proteomes" id="UP000006844">
    <property type="component" value="Chromosome"/>
</dbReference>
<evidence type="ECO:0000313" key="2">
    <source>
        <dbReference type="EMBL" id="ADV84547.1"/>
    </source>
</evidence>
<dbReference type="eggNOG" id="COG0456">
    <property type="taxonomic scope" value="Bacteria"/>
</dbReference>
<dbReference type="Pfam" id="PF12867">
    <property type="entry name" value="DinB_2"/>
    <property type="match status" value="1"/>
</dbReference>
<dbReference type="HOGENOM" id="CLU_105789_4_0_0"/>
<dbReference type="KEGG" id="tsa:AciPR4_3798"/>
<dbReference type="InterPro" id="IPR024775">
    <property type="entry name" value="DinB-like"/>
</dbReference>
<dbReference type="STRING" id="401053.AciPR4_3798"/>
<protein>
    <recommendedName>
        <fullName evidence="1">DinB-like domain-containing protein</fullName>
    </recommendedName>
</protein>
<gene>
    <name evidence="2" type="ordered locus">AciPR4_3798</name>
</gene>
<proteinExistence type="predicted"/>
<dbReference type="EMBL" id="CP002467">
    <property type="protein sequence ID" value="ADV84547.1"/>
    <property type="molecule type" value="Genomic_DNA"/>
</dbReference>
<dbReference type="OrthoDB" id="9793216at2"/>
<evidence type="ECO:0000259" key="1">
    <source>
        <dbReference type="Pfam" id="PF12867"/>
    </source>
</evidence>
<dbReference type="Gene3D" id="1.20.120.450">
    <property type="entry name" value="dinb family like domain"/>
    <property type="match status" value="1"/>
</dbReference>
<dbReference type="RefSeq" id="WP_013570277.1">
    <property type="nucleotide sequence ID" value="NC_014963.1"/>
</dbReference>
<name>E8V1D2_TERSS</name>
<dbReference type="SUPFAM" id="SSF109854">
    <property type="entry name" value="DinB/YfiT-like putative metalloenzymes"/>
    <property type="match status" value="1"/>
</dbReference>
<dbReference type="AlphaFoldDB" id="E8V1D2"/>
<evidence type="ECO:0000313" key="3">
    <source>
        <dbReference type="Proteomes" id="UP000006844"/>
    </source>
</evidence>
<reference evidence="2 3" key="1">
    <citation type="journal article" date="2012" name="Stand. Genomic Sci.">
        <title>Complete genome sequence of Terriglobus saanensis type strain SP1PR4(T), an Acidobacteria from tundra soil.</title>
        <authorList>
            <person name="Rawat S.R."/>
            <person name="Mannisto M.K."/>
            <person name="Starovoytov V."/>
            <person name="Goodwin L."/>
            <person name="Nolan M."/>
            <person name="Hauser L."/>
            <person name="Land M."/>
            <person name="Davenport K.W."/>
            <person name="Woyke T."/>
            <person name="Haggblom M.M."/>
        </authorList>
    </citation>
    <scope>NUCLEOTIDE SEQUENCE</scope>
    <source>
        <strain evidence="3">ATCC BAA-1853 / DSM 23119 / SP1PR4</strain>
    </source>
</reference>
<organism evidence="2 3">
    <name type="scientific">Terriglobus saanensis (strain ATCC BAA-1853 / DSM 23119 / SP1PR4)</name>
    <dbReference type="NCBI Taxonomy" id="401053"/>
    <lineage>
        <taxon>Bacteria</taxon>
        <taxon>Pseudomonadati</taxon>
        <taxon>Acidobacteriota</taxon>
        <taxon>Terriglobia</taxon>
        <taxon>Terriglobales</taxon>
        <taxon>Acidobacteriaceae</taxon>
        <taxon>Terriglobus</taxon>
    </lineage>
</organism>